<name>A0ABR8JFR0_9BACT</name>
<gene>
    <name evidence="1" type="ORF">IC231_05560</name>
</gene>
<evidence type="ECO:0008006" key="3">
    <source>
        <dbReference type="Google" id="ProtNLM"/>
    </source>
</evidence>
<dbReference type="RefSeq" id="WP_190783537.1">
    <property type="nucleotide sequence ID" value="NZ_JACWZZ010000001.1"/>
</dbReference>
<sequence>MNEKKTGLENFVERHLSDFDAFEPRPDLWDDIEQKLAAPTAGAATEQEEEHAAPLRVVKLYPTADTPAATTPAARWAGWLPRPKMAAALAGLVLAGAGAIWSNQSARSTAWTSSNTPLVLAAPTVEDATEANSFGFDAAPVAATAESPVARLSQEVRRMEGYYAVQINERQAELQQLEAKTASAGAPADWQRELAALDSTYSQLKTELYRNPEPAVVLDAMNRNLQIRLDILNQQTRTREQIQEYYAQPPVDANNQPKP</sequence>
<evidence type="ECO:0000313" key="2">
    <source>
        <dbReference type="Proteomes" id="UP000642468"/>
    </source>
</evidence>
<evidence type="ECO:0000313" key="1">
    <source>
        <dbReference type="EMBL" id="MBD2714493.1"/>
    </source>
</evidence>
<proteinExistence type="predicted"/>
<comment type="caution">
    <text evidence="1">The sequence shown here is derived from an EMBL/GenBank/DDBJ whole genome shotgun (WGS) entry which is preliminary data.</text>
</comment>
<accession>A0ABR8JFR0</accession>
<reference evidence="1 2" key="1">
    <citation type="submission" date="2020-09" db="EMBL/GenBank/DDBJ databases">
        <authorList>
            <person name="Kim M.K."/>
        </authorList>
    </citation>
    <scope>NUCLEOTIDE SEQUENCE [LARGE SCALE GENOMIC DNA]</scope>
    <source>
        <strain evidence="1 2">BT646</strain>
    </source>
</reference>
<keyword evidence="2" id="KW-1185">Reference proteome</keyword>
<dbReference type="Proteomes" id="UP000642468">
    <property type="component" value="Unassembled WGS sequence"/>
</dbReference>
<protein>
    <recommendedName>
        <fullName evidence="3">Anti-sigma factor</fullName>
    </recommendedName>
</protein>
<dbReference type="EMBL" id="JACWZZ010000001">
    <property type="protein sequence ID" value="MBD2714493.1"/>
    <property type="molecule type" value="Genomic_DNA"/>
</dbReference>
<organism evidence="1 2">
    <name type="scientific">Hymenobacter duratus</name>
    <dbReference type="NCBI Taxonomy" id="2771356"/>
    <lineage>
        <taxon>Bacteria</taxon>
        <taxon>Pseudomonadati</taxon>
        <taxon>Bacteroidota</taxon>
        <taxon>Cytophagia</taxon>
        <taxon>Cytophagales</taxon>
        <taxon>Hymenobacteraceae</taxon>
        <taxon>Hymenobacter</taxon>
    </lineage>
</organism>